<dbReference type="InterPro" id="IPR026960">
    <property type="entry name" value="RVT-Znf"/>
</dbReference>
<protein>
    <submittedName>
        <fullName evidence="2">RNA-directed DNA polymerase, eukaryota, Reverse transcriptase zinc-binding domain protein</fullName>
    </submittedName>
</protein>
<proteinExistence type="predicted"/>
<accession>A0A2U1QFG1</accession>
<dbReference type="AlphaFoldDB" id="A0A2U1QFG1"/>
<dbReference type="GO" id="GO:0003964">
    <property type="term" value="F:RNA-directed DNA polymerase activity"/>
    <property type="evidence" value="ECO:0007669"/>
    <property type="project" value="UniProtKB-KW"/>
</dbReference>
<evidence type="ECO:0000313" key="3">
    <source>
        <dbReference type="Proteomes" id="UP000245207"/>
    </source>
</evidence>
<keyword evidence="3" id="KW-1185">Reference proteome</keyword>
<dbReference type="PANTHER" id="PTHR33116:SF78">
    <property type="entry name" value="OS12G0587133 PROTEIN"/>
    <property type="match status" value="1"/>
</dbReference>
<gene>
    <name evidence="2" type="ORF">CTI12_AA036820</name>
</gene>
<dbReference type="STRING" id="35608.A0A2U1QFG1"/>
<dbReference type="Proteomes" id="UP000245207">
    <property type="component" value="Unassembled WGS sequence"/>
</dbReference>
<evidence type="ECO:0000259" key="1">
    <source>
        <dbReference type="Pfam" id="PF13966"/>
    </source>
</evidence>
<dbReference type="Pfam" id="PF13966">
    <property type="entry name" value="zf-RVT"/>
    <property type="match status" value="1"/>
</dbReference>
<feature type="domain" description="Reverse transcriptase zinc-binding" evidence="1">
    <location>
        <begin position="44"/>
        <end position="117"/>
    </location>
</feature>
<dbReference type="EMBL" id="PKPP01000163">
    <property type="protein sequence ID" value="PWA96725.1"/>
    <property type="molecule type" value="Genomic_DNA"/>
</dbReference>
<evidence type="ECO:0000313" key="2">
    <source>
        <dbReference type="EMBL" id="PWA96725.1"/>
    </source>
</evidence>
<organism evidence="2 3">
    <name type="scientific">Artemisia annua</name>
    <name type="common">Sweet wormwood</name>
    <dbReference type="NCBI Taxonomy" id="35608"/>
    <lineage>
        <taxon>Eukaryota</taxon>
        <taxon>Viridiplantae</taxon>
        <taxon>Streptophyta</taxon>
        <taxon>Embryophyta</taxon>
        <taxon>Tracheophyta</taxon>
        <taxon>Spermatophyta</taxon>
        <taxon>Magnoliopsida</taxon>
        <taxon>eudicotyledons</taxon>
        <taxon>Gunneridae</taxon>
        <taxon>Pentapetalae</taxon>
        <taxon>asterids</taxon>
        <taxon>campanulids</taxon>
        <taxon>Asterales</taxon>
        <taxon>Asteraceae</taxon>
        <taxon>Asteroideae</taxon>
        <taxon>Anthemideae</taxon>
        <taxon>Artemisiinae</taxon>
        <taxon>Artemisia</taxon>
    </lineage>
</organism>
<sequence length="274" mass="31581">MAFGLGNGIGLCGRFVDKDDSWVWKLSKDGGYSVKCARQIIDNSLLATGQQVTRWCRIVPAKVNIMCWRAIQNRLPTRSQLAVKGIDIPSVLCPSCLVAIEDVQHVFFKCDVAVEVWKKVASWLDLQIPAIDDISMLLDWAEASISDAKKRKVVGAIIYTTIWMLWRFRNSIVFQDPKMKKSHIYDNIVIHSFDWCMNRCSKCGFLCSFEVLSSFLWIRVTLILRFIKSFRLCMSCHLELISISDSVGGVGYDMKNTWIMMFQNQIRNRQKFHY</sequence>
<dbReference type="PANTHER" id="PTHR33116">
    <property type="entry name" value="REVERSE TRANSCRIPTASE ZINC-BINDING DOMAIN-CONTAINING PROTEIN-RELATED-RELATED"/>
    <property type="match status" value="1"/>
</dbReference>
<dbReference type="OrthoDB" id="1427601at2759"/>
<name>A0A2U1QFG1_ARTAN</name>
<keyword evidence="2" id="KW-0695">RNA-directed DNA polymerase</keyword>
<comment type="caution">
    <text evidence="2">The sequence shown here is derived from an EMBL/GenBank/DDBJ whole genome shotgun (WGS) entry which is preliminary data.</text>
</comment>
<reference evidence="2 3" key="1">
    <citation type="journal article" date="2018" name="Mol. Plant">
        <title>The genome of Artemisia annua provides insight into the evolution of Asteraceae family and artemisinin biosynthesis.</title>
        <authorList>
            <person name="Shen Q."/>
            <person name="Zhang L."/>
            <person name="Liao Z."/>
            <person name="Wang S."/>
            <person name="Yan T."/>
            <person name="Shi P."/>
            <person name="Liu M."/>
            <person name="Fu X."/>
            <person name="Pan Q."/>
            <person name="Wang Y."/>
            <person name="Lv Z."/>
            <person name="Lu X."/>
            <person name="Zhang F."/>
            <person name="Jiang W."/>
            <person name="Ma Y."/>
            <person name="Chen M."/>
            <person name="Hao X."/>
            <person name="Li L."/>
            <person name="Tang Y."/>
            <person name="Lv G."/>
            <person name="Zhou Y."/>
            <person name="Sun X."/>
            <person name="Brodelius P.E."/>
            <person name="Rose J.K.C."/>
            <person name="Tang K."/>
        </authorList>
    </citation>
    <scope>NUCLEOTIDE SEQUENCE [LARGE SCALE GENOMIC DNA]</scope>
    <source>
        <strain evidence="3">cv. Huhao1</strain>
        <tissue evidence="2">Leaf</tissue>
    </source>
</reference>
<keyword evidence="2" id="KW-0548">Nucleotidyltransferase</keyword>
<keyword evidence="2" id="KW-0808">Transferase</keyword>